<evidence type="ECO:0000313" key="1">
    <source>
        <dbReference type="EMBL" id="KPH78321.1"/>
    </source>
</evidence>
<comment type="caution">
    <text evidence="1">The sequence shown here is derived from an EMBL/GenBank/DDBJ whole genome shotgun (WGS) entry which is preliminary data.</text>
</comment>
<dbReference type="RefSeq" id="WP_054211062.1">
    <property type="nucleotide sequence ID" value="NZ_LGSZ01000054.1"/>
</dbReference>
<sequence>MTMPIDQQIAELKAELNNAYLTPRERRDAQRELEFLTEQDRSDAETEYFADVEGWASVHAAELAALPF</sequence>
<dbReference type="PATRIC" id="fig|1526658.3.peg.1919"/>
<dbReference type="AlphaFoldDB" id="A0A0N0MAC7"/>
<name>A0A0N0MAC7_9HYPH</name>
<accession>A0A0N0MAC7</accession>
<keyword evidence="2" id="KW-1185">Reference proteome</keyword>
<gene>
    <name evidence="1" type="ORF">AE618_21180</name>
</gene>
<proteinExistence type="predicted"/>
<protein>
    <submittedName>
        <fullName evidence="1">Uncharacterized protein</fullName>
    </submittedName>
</protein>
<organism evidence="1 2">
    <name type="scientific">Bosea vaviloviae</name>
    <dbReference type="NCBI Taxonomy" id="1526658"/>
    <lineage>
        <taxon>Bacteria</taxon>
        <taxon>Pseudomonadati</taxon>
        <taxon>Pseudomonadota</taxon>
        <taxon>Alphaproteobacteria</taxon>
        <taxon>Hyphomicrobiales</taxon>
        <taxon>Boseaceae</taxon>
        <taxon>Bosea</taxon>
    </lineage>
</organism>
<dbReference type="OrthoDB" id="8162974at2"/>
<evidence type="ECO:0000313" key="2">
    <source>
        <dbReference type="Proteomes" id="UP000037822"/>
    </source>
</evidence>
<reference evidence="1 2" key="1">
    <citation type="submission" date="2015-07" db="EMBL/GenBank/DDBJ databases">
        <title>Whole genome sequencing of Bosea vaviloviae isolated from cave pool.</title>
        <authorList>
            <person name="Tan N.E.H."/>
            <person name="Lee Y.P."/>
            <person name="Gan H.M."/>
            <person name="Barton H."/>
            <person name="Savka M.A."/>
        </authorList>
    </citation>
    <scope>NUCLEOTIDE SEQUENCE [LARGE SCALE GENOMIC DNA]</scope>
    <source>
        <strain evidence="1 2">SD260</strain>
    </source>
</reference>
<dbReference type="Proteomes" id="UP000037822">
    <property type="component" value="Unassembled WGS sequence"/>
</dbReference>
<dbReference type="EMBL" id="LGSZ01000054">
    <property type="protein sequence ID" value="KPH78321.1"/>
    <property type="molecule type" value="Genomic_DNA"/>
</dbReference>